<dbReference type="Gene3D" id="3.90.420.10">
    <property type="entry name" value="Oxidoreductase, molybdopterin-binding domain"/>
    <property type="match status" value="1"/>
</dbReference>
<dbReference type="PANTHER" id="PTHR43032">
    <property type="entry name" value="PROTEIN-METHIONINE-SULFOXIDE REDUCTASE"/>
    <property type="match status" value="1"/>
</dbReference>
<reference evidence="3" key="1">
    <citation type="submission" date="2021-11" db="EMBL/GenBank/DDBJ databases">
        <title>Streptomyces corallinus and Kineosporia corallina sp. nov., two new coral-derived marine actinobacteria.</title>
        <authorList>
            <person name="Buangrab K."/>
            <person name="Sutthacheep M."/>
            <person name="Yeemin T."/>
            <person name="Harunari E."/>
            <person name="Igarashi Y."/>
            <person name="Sripreechasak P."/>
            <person name="Kanchanasin P."/>
            <person name="Tanasupawat S."/>
            <person name="Phongsopitanun W."/>
        </authorList>
    </citation>
    <scope>NUCLEOTIDE SEQUENCE</scope>
    <source>
        <strain evidence="3">JCM 31032</strain>
    </source>
</reference>
<dbReference type="SUPFAM" id="SSF56524">
    <property type="entry name" value="Oxidoreductase molybdopterin-binding domain"/>
    <property type="match status" value="1"/>
</dbReference>
<evidence type="ECO:0000313" key="3">
    <source>
        <dbReference type="EMBL" id="MCD5310084.1"/>
    </source>
</evidence>
<evidence type="ECO:0000313" key="4">
    <source>
        <dbReference type="Proteomes" id="UP001138997"/>
    </source>
</evidence>
<dbReference type="Pfam" id="PF00174">
    <property type="entry name" value="Oxidored_molyb"/>
    <property type="match status" value="1"/>
</dbReference>
<feature type="domain" description="Oxidoreductase molybdopterin-binding" evidence="2">
    <location>
        <begin position="36"/>
        <end position="185"/>
    </location>
</feature>
<feature type="region of interest" description="Disordered" evidence="1">
    <location>
        <begin position="1"/>
        <end position="39"/>
    </location>
</feature>
<evidence type="ECO:0000259" key="2">
    <source>
        <dbReference type="Pfam" id="PF00174"/>
    </source>
</evidence>
<protein>
    <submittedName>
        <fullName evidence="3">Molybdopterin-dependent oxidoreductase</fullName>
    </submittedName>
</protein>
<name>A0A9X1NAC0_9ACTN</name>
<dbReference type="InterPro" id="IPR036374">
    <property type="entry name" value="OxRdtase_Mopterin-bd_sf"/>
</dbReference>
<feature type="compositionally biased region" description="Basic and acidic residues" evidence="1">
    <location>
        <begin position="1"/>
        <end position="19"/>
    </location>
</feature>
<dbReference type="EMBL" id="JAJOMB010000002">
    <property type="protein sequence ID" value="MCD5310084.1"/>
    <property type="molecule type" value="Genomic_DNA"/>
</dbReference>
<evidence type="ECO:0000256" key="1">
    <source>
        <dbReference type="SAM" id="MobiDB-lite"/>
    </source>
</evidence>
<accession>A0A9X1NAC0</accession>
<gene>
    <name evidence="3" type="ORF">LR394_04200</name>
</gene>
<sequence>MQEGPDHDHPPGENPDDRLMPPGQTGRTDRPVRHYGPVPKVRDRDSWMLSFGGATKSDESFVVSLGELEKLPRSELTADMHCAGKFTTLDNIWEGIRARDVVEAYPPLPGITNVIVYGQYGYSANVRLDDLLADNAMLATHQDGELLTPEHGFPVRLVIPHLYSWKGPKWFRGWEYLLEPRRGFWEERGYHLRGQVWAEERWSYQETHPGRLPSQSADRGENPGNGFDGPSGQEYAG</sequence>
<keyword evidence="4" id="KW-1185">Reference proteome</keyword>
<dbReference type="RefSeq" id="WP_231439012.1">
    <property type="nucleotide sequence ID" value="NZ_JAJOMB010000002.1"/>
</dbReference>
<feature type="region of interest" description="Disordered" evidence="1">
    <location>
        <begin position="208"/>
        <end position="237"/>
    </location>
</feature>
<proteinExistence type="predicted"/>
<dbReference type="PANTHER" id="PTHR43032:SF4">
    <property type="entry name" value="OXIDOREDUCTASE MOLYBDOPTERIN-BINDING DOMAIN-CONTAINING PROTEIN"/>
    <property type="match status" value="1"/>
</dbReference>
<dbReference type="AlphaFoldDB" id="A0A9X1NAC0"/>
<organism evidence="3 4">
    <name type="scientific">Kineosporia babensis</name>
    <dbReference type="NCBI Taxonomy" id="499548"/>
    <lineage>
        <taxon>Bacteria</taxon>
        <taxon>Bacillati</taxon>
        <taxon>Actinomycetota</taxon>
        <taxon>Actinomycetes</taxon>
        <taxon>Kineosporiales</taxon>
        <taxon>Kineosporiaceae</taxon>
        <taxon>Kineosporia</taxon>
    </lineage>
</organism>
<comment type="caution">
    <text evidence="3">The sequence shown here is derived from an EMBL/GenBank/DDBJ whole genome shotgun (WGS) entry which is preliminary data.</text>
</comment>
<dbReference type="Proteomes" id="UP001138997">
    <property type="component" value="Unassembled WGS sequence"/>
</dbReference>
<dbReference type="InterPro" id="IPR000572">
    <property type="entry name" value="OxRdtase_Mopterin-bd_dom"/>
</dbReference>